<gene>
    <name evidence="4" type="ORF">DCM83_17420</name>
</gene>
<dbReference type="PANTHER" id="PTHR42818">
    <property type="entry name" value="SULFOPYRUVATE DECARBOXYLASE SUBUNIT ALPHA"/>
    <property type="match status" value="1"/>
</dbReference>
<protein>
    <submittedName>
        <fullName evidence="4">Sulfopyruvate decarboxylase subunit alpha</fullName>
    </submittedName>
</protein>
<feature type="compositionally biased region" description="Basic residues" evidence="3">
    <location>
        <begin position="33"/>
        <end position="50"/>
    </location>
</feature>
<dbReference type="SUPFAM" id="SSF52518">
    <property type="entry name" value="Thiamin diphosphate-binding fold (THDP-binding)"/>
    <property type="match status" value="1"/>
</dbReference>
<organism evidence="4 5">
    <name type="scientific">Bradyrhizobium betae</name>
    <dbReference type="NCBI Taxonomy" id="244734"/>
    <lineage>
        <taxon>Bacteria</taxon>
        <taxon>Pseudomonadati</taxon>
        <taxon>Pseudomonadota</taxon>
        <taxon>Alphaproteobacteria</taxon>
        <taxon>Hyphomicrobiales</taxon>
        <taxon>Nitrobacteraceae</taxon>
        <taxon>Bradyrhizobium</taxon>
    </lineage>
</organism>
<dbReference type="CDD" id="cd07035">
    <property type="entry name" value="TPP_PYR_POX_like"/>
    <property type="match status" value="1"/>
</dbReference>
<evidence type="ECO:0000256" key="2">
    <source>
        <dbReference type="ARBA" id="ARBA00023239"/>
    </source>
</evidence>
<evidence type="ECO:0000256" key="1">
    <source>
        <dbReference type="ARBA" id="ARBA00022793"/>
    </source>
</evidence>
<evidence type="ECO:0000256" key="3">
    <source>
        <dbReference type="SAM" id="MobiDB-lite"/>
    </source>
</evidence>
<keyword evidence="2" id="KW-0456">Lyase</keyword>
<dbReference type="AlphaFoldDB" id="A0AAE9SRV0"/>
<evidence type="ECO:0000313" key="5">
    <source>
        <dbReference type="Proteomes" id="UP001058872"/>
    </source>
</evidence>
<keyword evidence="1" id="KW-0210">Decarboxylase</keyword>
<feature type="region of interest" description="Disordered" evidence="3">
    <location>
        <begin position="18"/>
        <end position="51"/>
    </location>
</feature>
<accession>A0AAE9SRV0</accession>
<dbReference type="EMBL" id="CP028989">
    <property type="protein sequence ID" value="UUO66807.1"/>
    <property type="molecule type" value="Genomic_DNA"/>
</dbReference>
<dbReference type="InterPro" id="IPR029061">
    <property type="entry name" value="THDP-binding"/>
</dbReference>
<name>A0AAE9SRV0_9BRAD</name>
<dbReference type="InterPro" id="IPR051818">
    <property type="entry name" value="TPP_dependent_decarboxylase"/>
</dbReference>
<evidence type="ECO:0000313" key="4">
    <source>
        <dbReference type="EMBL" id="UUO66807.1"/>
    </source>
</evidence>
<dbReference type="Gene3D" id="3.40.50.970">
    <property type="match status" value="1"/>
</dbReference>
<dbReference type="GO" id="GO:0016831">
    <property type="term" value="F:carboxy-lyase activity"/>
    <property type="evidence" value="ECO:0007669"/>
    <property type="project" value="UniProtKB-KW"/>
</dbReference>
<dbReference type="PANTHER" id="PTHR42818:SF1">
    <property type="entry name" value="SULFOPYRUVATE DECARBOXYLASE"/>
    <property type="match status" value="1"/>
</dbReference>
<proteinExistence type="predicted"/>
<dbReference type="Proteomes" id="UP001058872">
    <property type="component" value="Chromosome"/>
</dbReference>
<sequence>MTRRCRPRQAVWRRSRCRPGHVDNPARSVKFGRLPRRPTQRRWQRPRSRRGAREIAMAIAEQRTSPPQAAQGASDGSWHGIVLQTLKRNEISLVPYVPDRVLTPLIKNLHADPFFTTFATAREEEAVGIVSGAWMGGRRGAVLMQTSGFATLANVLASLAVPYQIPLIMFVSERGTLGEFNYGQSLVCRTMRPVLDSLALEHHTITRLDELEFISDRSIKQAVTTQAPVALILNPLLTGGKVFDK</sequence>
<reference evidence="4" key="1">
    <citation type="submission" date="2018-04" db="EMBL/GenBank/DDBJ databases">
        <title>Genomes of Endosymbiotic and Endophytic Bradyrhizobium Publication status.</title>
        <authorList>
            <person name="Guha S."/>
            <person name="Jorrin B."/>
            <person name="Sarkar M."/>
            <person name="Poole P.S."/>
            <person name="DasGupta M."/>
        </authorList>
    </citation>
    <scope>NUCLEOTIDE SEQUENCE</scope>
    <source>
        <strain evidence="4">WBOS16</strain>
    </source>
</reference>